<dbReference type="EC" id="3.6.3.-" evidence="6"/>
<dbReference type="Pfam" id="PF00005">
    <property type="entry name" value="ABC_tran"/>
    <property type="match status" value="1"/>
</dbReference>
<dbReference type="InterPro" id="IPR017871">
    <property type="entry name" value="ABC_transporter-like_CS"/>
</dbReference>
<organism evidence="6 7">
    <name type="scientific">Symmachiella macrocystis</name>
    <dbReference type="NCBI Taxonomy" id="2527985"/>
    <lineage>
        <taxon>Bacteria</taxon>
        <taxon>Pseudomonadati</taxon>
        <taxon>Planctomycetota</taxon>
        <taxon>Planctomycetia</taxon>
        <taxon>Planctomycetales</taxon>
        <taxon>Planctomycetaceae</taxon>
        <taxon>Symmachiella</taxon>
    </lineage>
</organism>
<dbReference type="EMBL" id="SJPP01000003">
    <property type="protein sequence ID" value="TWU06871.1"/>
    <property type="molecule type" value="Genomic_DNA"/>
</dbReference>
<dbReference type="InterPro" id="IPR003439">
    <property type="entry name" value="ABC_transporter-like_ATP-bd"/>
</dbReference>
<dbReference type="RefSeq" id="WP_146373715.1">
    <property type="nucleotide sequence ID" value="NZ_SJPP01000003.1"/>
</dbReference>
<feature type="domain" description="ABC transporter" evidence="5">
    <location>
        <begin position="7"/>
        <end position="242"/>
    </location>
</feature>
<dbReference type="SUPFAM" id="SSF52540">
    <property type="entry name" value="P-loop containing nucleoside triphosphate hydrolases"/>
    <property type="match status" value="1"/>
</dbReference>
<evidence type="ECO:0000256" key="4">
    <source>
        <dbReference type="ARBA" id="ARBA00022840"/>
    </source>
</evidence>
<sequence length="335" mass="36823">MSDSSMIIVDDVRKTYRDGLFRRQKVEALKGVSFDVKRGEVFGLLGPNGAGKTTLIKILLGIVRKTGGQATLLGRPAGDRAGRQRVGYLPEGHRIPQHLNGNTALEYYGSLSGLSMSQIRERRPESLATVGLAEWGKMSVKKYSKGMLQRLGLAQAMLHNPDLLILDEPTDGVDPVGRAEMREILARLKGQGKSIFLNSHMLQEVELVCDRVAILHKGKLRHVGDVKDITTLSGAETEFLLEGAEETIRKTVDEAAVLSWRGAGENRFQVGLRISAQPDVDRTVDQLRKAGISICRMTPRKLTLEEAFLQLIQAQTDDKPGVEQPTEITSFGAES</sequence>
<protein>
    <submittedName>
        <fullName evidence="6">Putative ABC transporter ATP-binding protein YxlF</fullName>
        <ecNumber evidence="6">3.6.3.-</ecNumber>
    </submittedName>
</protein>
<dbReference type="GO" id="GO:0005524">
    <property type="term" value="F:ATP binding"/>
    <property type="evidence" value="ECO:0007669"/>
    <property type="project" value="UniProtKB-KW"/>
</dbReference>
<name>A0A5C6B5U7_9PLAN</name>
<keyword evidence="4 6" id="KW-0067">ATP-binding</keyword>
<dbReference type="InterPro" id="IPR003593">
    <property type="entry name" value="AAA+_ATPase"/>
</dbReference>
<evidence type="ECO:0000256" key="2">
    <source>
        <dbReference type="ARBA" id="ARBA00022448"/>
    </source>
</evidence>
<proteinExistence type="inferred from homology"/>
<keyword evidence="7" id="KW-1185">Reference proteome</keyword>
<gene>
    <name evidence="6" type="primary">yxlF_6</name>
    <name evidence="6" type="ORF">CA54_52720</name>
</gene>
<dbReference type="PANTHER" id="PTHR43335:SF2">
    <property type="entry name" value="ABC TRANSPORTER, ATP-BINDING PROTEIN"/>
    <property type="match status" value="1"/>
</dbReference>
<evidence type="ECO:0000313" key="7">
    <source>
        <dbReference type="Proteomes" id="UP000320735"/>
    </source>
</evidence>
<dbReference type="SMART" id="SM00382">
    <property type="entry name" value="AAA"/>
    <property type="match status" value="1"/>
</dbReference>
<reference evidence="6 7" key="1">
    <citation type="submission" date="2019-02" db="EMBL/GenBank/DDBJ databases">
        <title>Deep-cultivation of Planctomycetes and their phenomic and genomic characterization uncovers novel biology.</title>
        <authorList>
            <person name="Wiegand S."/>
            <person name="Jogler M."/>
            <person name="Boedeker C."/>
            <person name="Pinto D."/>
            <person name="Vollmers J."/>
            <person name="Rivas-Marin E."/>
            <person name="Kohn T."/>
            <person name="Peeters S.H."/>
            <person name="Heuer A."/>
            <person name="Rast P."/>
            <person name="Oberbeckmann S."/>
            <person name="Bunk B."/>
            <person name="Jeske O."/>
            <person name="Meyerdierks A."/>
            <person name="Storesund J.E."/>
            <person name="Kallscheuer N."/>
            <person name="Luecker S."/>
            <person name="Lage O.M."/>
            <person name="Pohl T."/>
            <person name="Merkel B.J."/>
            <person name="Hornburger P."/>
            <person name="Mueller R.-W."/>
            <person name="Bruemmer F."/>
            <person name="Labrenz M."/>
            <person name="Spormann A.M."/>
            <person name="Op Den Camp H."/>
            <person name="Overmann J."/>
            <person name="Amann R."/>
            <person name="Jetten M.S.M."/>
            <person name="Mascher T."/>
            <person name="Medema M.H."/>
            <person name="Devos D.P."/>
            <person name="Kaster A.-K."/>
            <person name="Ovreas L."/>
            <person name="Rohde M."/>
            <person name="Galperin M.Y."/>
            <person name="Jogler C."/>
        </authorList>
    </citation>
    <scope>NUCLEOTIDE SEQUENCE [LARGE SCALE GENOMIC DNA]</scope>
    <source>
        <strain evidence="6 7">CA54</strain>
    </source>
</reference>
<dbReference type="PANTHER" id="PTHR43335">
    <property type="entry name" value="ABC TRANSPORTER, ATP-BINDING PROTEIN"/>
    <property type="match status" value="1"/>
</dbReference>
<dbReference type="GO" id="GO:0016887">
    <property type="term" value="F:ATP hydrolysis activity"/>
    <property type="evidence" value="ECO:0007669"/>
    <property type="project" value="InterPro"/>
</dbReference>
<dbReference type="PROSITE" id="PS50893">
    <property type="entry name" value="ABC_TRANSPORTER_2"/>
    <property type="match status" value="1"/>
</dbReference>
<dbReference type="AlphaFoldDB" id="A0A5C6B5U7"/>
<keyword evidence="6" id="KW-0378">Hydrolase</keyword>
<dbReference type="Gene3D" id="3.40.50.300">
    <property type="entry name" value="P-loop containing nucleotide triphosphate hydrolases"/>
    <property type="match status" value="1"/>
</dbReference>
<comment type="caution">
    <text evidence="6">The sequence shown here is derived from an EMBL/GenBank/DDBJ whole genome shotgun (WGS) entry which is preliminary data.</text>
</comment>
<accession>A0A5C6B5U7</accession>
<evidence type="ECO:0000256" key="1">
    <source>
        <dbReference type="ARBA" id="ARBA00005417"/>
    </source>
</evidence>
<evidence type="ECO:0000256" key="3">
    <source>
        <dbReference type="ARBA" id="ARBA00022741"/>
    </source>
</evidence>
<dbReference type="OrthoDB" id="9804819at2"/>
<dbReference type="InterPro" id="IPR027417">
    <property type="entry name" value="P-loop_NTPase"/>
</dbReference>
<comment type="similarity">
    <text evidence="1">Belongs to the ABC transporter superfamily.</text>
</comment>
<dbReference type="Proteomes" id="UP000320735">
    <property type="component" value="Unassembled WGS sequence"/>
</dbReference>
<keyword evidence="3" id="KW-0547">Nucleotide-binding</keyword>
<evidence type="ECO:0000259" key="5">
    <source>
        <dbReference type="PROSITE" id="PS50893"/>
    </source>
</evidence>
<dbReference type="PROSITE" id="PS00211">
    <property type="entry name" value="ABC_TRANSPORTER_1"/>
    <property type="match status" value="1"/>
</dbReference>
<keyword evidence="2" id="KW-0813">Transport</keyword>
<evidence type="ECO:0000313" key="6">
    <source>
        <dbReference type="EMBL" id="TWU06871.1"/>
    </source>
</evidence>
<dbReference type="CDD" id="cd03230">
    <property type="entry name" value="ABC_DR_subfamily_A"/>
    <property type="match status" value="1"/>
</dbReference>